<dbReference type="AlphaFoldDB" id="A0A8X7WLA4"/>
<comment type="caution">
    <text evidence="2">The sequence shown here is derived from an EMBL/GenBank/DDBJ whole genome shotgun (WGS) entry which is preliminary data.</text>
</comment>
<gene>
    <name evidence="2" type="ORF">Bca52824_001328</name>
</gene>
<feature type="region of interest" description="Disordered" evidence="1">
    <location>
        <begin position="141"/>
        <end position="315"/>
    </location>
</feature>
<protein>
    <submittedName>
        <fullName evidence="2">Uncharacterized protein</fullName>
    </submittedName>
</protein>
<feature type="compositionally biased region" description="Basic and acidic residues" evidence="1">
    <location>
        <begin position="300"/>
        <end position="315"/>
    </location>
</feature>
<feature type="region of interest" description="Disordered" evidence="1">
    <location>
        <begin position="16"/>
        <end position="104"/>
    </location>
</feature>
<feature type="compositionally biased region" description="Basic and acidic residues" evidence="1">
    <location>
        <begin position="384"/>
        <end position="395"/>
    </location>
</feature>
<dbReference type="Proteomes" id="UP000886595">
    <property type="component" value="Unassembled WGS sequence"/>
</dbReference>
<dbReference type="EMBL" id="JAAMPC010000001">
    <property type="protein sequence ID" value="KAG2330148.1"/>
    <property type="molecule type" value="Genomic_DNA"/>
</dbReference>
<evidence type="ECO:0000313" key="3">
    <source>
        <dbReference type="Proteomes" id="UP000886595"/>
    </source>
</evidence>
<accession>A0A8X7WLA4</accession>
<evidence type="ECO:0000313" key="2">
    <source>
        <dbReference type="EMBL" id="KAG2330148.1"/>
    </source>
</evidence>
<reference evidence="2 3" key="1">
    <citation type="submission" date="2020-02" db="EMBL/GenBank/DDBJ databases">
        <authorList>
            <person name="Ma Q."/>
            <person name="Huang Y."/>
            <person name="Song X."/>
            <person name="Pei D."/>
        </authorList>
    </citation>
    <scope>NUCLEOTIDE SEQUENCE [LARGE SCALE GENOMIC DNA]</scope>
    <source>
        <strain evidence="2">Sxm20200214</strain>
        <tissue evidence="2">Leaf</tissue>
    </source>
</reference>
<feature type="region of interest" description="Disordered" evidence="1">
    <location>
        <begin position="337"/>
        <end position="395"/>
    </location>
</feature>
<name>A0A8X7WLA4_BRACI</name>
<proteinExistence type="predicted"/>
<keyword evidence="3" id="KW-1185">Reference proteome</keyword>
<sequence>MSQVFNDKFGKLRQDIQQLRKSRSSRDEYKERGYDQFERNQKHDVDIKETSQQRRFERDKWSTDRNQPFETKLYPSISIQKPHDSKKPRPSTGVASTSKTPTCFRMEKTVHKPFMDDKHSWFSEEDKKQLLQVMQNVRNQLKRTNTARPSIEAQHQEPVTTVSDVKVAEPDSAAQSDLPASIQEVQTETSKEKEKMSQVFNDKFGKLRQDIQQLRKSRSSRDEYKERGYDQFERNQKHDVDIKETSQQRRFERDKWSTDQNQPFETKLYPSISIQKPHDSKKPRPSTGVASTSKTPTCFRMEKTVDKPSMDDKHSWFSEEDKKQLLQVMQNVRNQLKKTNTARPSIEAQHQEPVTTVSDVKVAEPDSAAQSDLPASIQEVQTETSKEKEKYLLSS</sequence>
<feature type="compositionally biased region" description="Basic and acidic residues" evidence="1">
    <location>
        <begin position="219"/>
        <end position="257"/>
    </location>
</feature>
<evidence type="ECO:0000256" key="1">
    <source>
        <dbReference type="SAM" id="MobiDB-lite"/>
    </source>
</evidence>
<feature type="compositionally biased region" description="Basic and acidic residues" evidence="1">
    <location>
        <begin position="24"/>
        <end position="63"/>
    </location>
</feature>
<organism evidence="2 3">
    <name type="scientific">Brassica carinata</name>
    <name type="common">Ethiopian mustard</name>
    <name type="synonym">Abyssinian cabbage</name>
    <dbReference type="NCBI Taxonomy" id="52824"/>
    <lineage>
        <taxon>Eukaryota</taxon>
        <taxon>Viridiplantae</taxon>
        <taxon>Streptophyta</taxon>
        <taxon>Embryophyta</taxon>
        <taxon>Tracheophyta</taxon>
        <taxon>Spermatophyta</taxon>
        <taxon>Magnoliopsida</taxon>
        <taxon>eudicotyledons</taxon>
        <taxon>Gunneridae</taxon>
        <taxon>Pentapetalae</taxon>
        <taxon>rosids</taxon>
        <taxon>malvids</taxon>
        <taxon>Brassicales</taxon>
        <taxon>Brassicaceae</taxon>
        <taxon>Brassiceae</taxon>
        <taxon>Brassica</taxon>
    </lineage>
</organism>